<protein>
    <submittedName>
        <fullName evidence="1">UDP-N-acetyl-D-galactosamine dehydrogenase</fullName>
    </submittedName>
</protein>
<accession>A0A1G6TXC4</accession>
<dbReference type="InterPro" id="IPR036220">
    <property type="entry name" value="UDP-Glc/GDP-Man_DH_C_sf"/>
</dbReference>
<reference evidence="1 2" key="1">
    <citation type="submission" date="2016-09" db="EMBL/GenBank/DDBJ databases">
        <authorList>
            <person name="Capua I."/>
            <person name="De Benedictis P."/>
            <person name="Joannis T."/>
            <person name="Lombin L.H."/>
            <person name="Cattoli G."/>
        </authorList>
    </citation>
    <scope>NUCLEOTIDE SEQUENCE [LARGE SCALE GENOMIC DNA]</scope>
    <source>
        <strain evidence="1 2">A7P-90m</strain>
    </source>
</reference>
<name>A0A1G6TXC4_9BACT</name>
<organism evidence="1 2">
    <name type="scientific">Williamwhitmania taraxaci</name>
    <dbReference type="NCBI Taxonomy" id="1640674"/>
    <lineage>
        <taxon>Bacteria</taxon>
        <taxon>Pseudomonadati</taxon>
        <taxon>Bacteroidota</taxon>
        <taxon>Bacteroidia</taxon>
        <taxon>Bacteroidales</taxon>
        <taxon>Williamwhitmaniaceae</taxon>
        <taxon>Williamwhitmania</taxon>
    </lineage>
</organism>
<keyword evidence="2" id="KW-1185">Reference proteome</keyword>
<sequence length="85" mass="9520">HSFGVLNVDVIDAFADAHEVHEEYGITMATEPTGLYDAILVAVSHQQYVGLTEEWFKKYAASGCVFVDVKGIFKNKVNSFTYWSL</sequence>
<gene>
    <name evidence="1" type="ORF">SAMN05216323_11411</name>
</gene>
<dbReference type="SUPFAM" id="SSF52413">
    <property type="entry name" value="UDP-glucose/GDP-mannose dehydrogenase C-terminal domain"/>
    <property type="match status" value="1"/>
</dbReference>
<dbReference type="EMBL" id="FMYP01000141">
    <property type="protein sequence ID" value="SDD33691.1"/>
    <property type="molecule type" value="Genomic_DNA"/>
</dbReference>
<proteinExistence type="predicted"/>
<evidence type="ECO:0000313" key="2">
    <source>
        <dbReference type="Proteomes" id="UP000199452"/>
    </source>
</evidence>
<evidence type="ECO:0000313" key="1">
    <source>
        <dbReference type="EMBL" id="SDD33691.1"/>
    </source>
</evidence>
<dbReference type="Gene3D" id="3.40.50.720">
    <property type="entry name" value="NAD(P)-binding Rossmann-like Domain"/>
    <property type="match status" value="1"/>
</dbReference>
<feature type="non-terminal residue" evidence="1">
    <location>
        <position position="1"/>
    </location>
</feature>
<dbReference type="STRING" id="1640674.SAMN05216323_11411"/>
<dbReference type="AlphaFoldDB" id="A0A1G6TXC4"/>
<dbReference type="Proteomes" id="UP000199452">
    <property type="component" value="Unassembled WGS sequence"/>
</dbReference>